<keyword evidence="3" id="KW-1185">Reference proteome</keyword>
<reference evidence="2" key="1">
    <citation type="journal article" date="2014" name="Int. J. Syst. Evol. Microbiol.">
        <title>Complete genome sequence of Corynebacterium casei LMG S-19264T (=DSM 44701T), isolated from a smear-ripened cheese.</title>
        <authorList>
            <consortium name="US DOE Joint Genome Institute (JGI-PGF)"/>
            <person name="Walter F."/>
            <person name="Albersmeier A."/>
            <person name="Kalinowski J."/>
            <person name="Ruckert C."/>
        </authorList>
    </citation>
    <scope>NUCLEOTIDE SEQUENCE</scope>
    <source>
        <strain evidence="2">CGMCC 4.3508</strain>
    </source>
</reference>
<dbReference type="EMBL" id="BMMH01000005">
    <property type="protein sequence ID" value="GGL12649.1"/>
    <property type="molecule type" value="Genomic_DNA"/>
</dbReference>
<accession>A0A917RLT4</accession>
<proteinExistence type="predicted"/>
<evidence type="ECO:0000313" key="3">
    <source>
        <dbReference type="Proteomes" id="UP000638263"/>
    </source>
</evidence>
<dbReference type="PANTHER" id="PTHR43664:SF1">
    <property type="entry name" value="BETA-METHYLMALYL-COA DEHYDRATASE"/>
    <property type="match status" value="1"/>
</dbReference>
<dbReference type="Pfam" id="PF13452">
    <property type="entry name" value="FAS1_DH_region"/>
    <property type="match status" value="1"/>
</dbReference>
<sequence length="150" mass="16670">MTAPTGLFWQDMEVGSSQITMSRTVTETDLVTFTNWFGFTERLFLEAGYAETEGYKARLVPGALTYCIAEGLTLQTRDLYGTGLAFMHADVSVKSPVYVGDTLRVRVTVEKTRAASKGARGVVETVNEVLNQHDEVVLVFRPTRLVRGRE</sequence>
<dbReference type="InterPro" id="IPR029069">
    <property type="entry name" value="HotDog_dom_sf"/>
</dbReference>
<evidence type="ECO:0000259" key="1">
    <source>
        <dbReference type="Pfam" id="PF13452"/>
    </source>
</evidence>
<gene>
    <name evidence="2" type="ORF">GCM10011588_28850</name>
</gene>
<dbReference type="InterPro" id="IPR039569">
    <property type="entry name" value="FAS1-like_DH_region"/>
</dbReference>
<dbReference type="AlphaFoldDB" id="A0A917RLT4"/>
<name>A0A917RLT4_9NOCA</name>
<dbReference type="SUPFAM" id="SSF54637">
    <property type="entry name" value="Thioesterase/thiol ester dehydrase-isomerase"/>
    <property type="match status" value="1"/>
</dbReference>
<organism evidence="2 3">
    <name type="scientific">Nocardia jinanensis</name>
    <dbReference type="NCBI Taxonomy" id="382504"/>
    <lineage>
        <taxon>Bacteria</taxon>
        <taxon>Bacillati</taxon>
        <taxon>Actinomycetota</taxon>
        <taxon>Actinomycetes</taxon>
        <taxon>Mycobacteriales</taxon>
        <taxon>Nocardiaceae</taxon>
        <taxon>Nocardia</taxon>
    </lineage>
</organism>
<dbReference type="Proteomes" id="UP000638263">
    <property type="component" value="Unassembled WGS sequence"/>
</dbReference>
<reference evidence="2" key="2">
    <citation type="submission" date="2020-09" db="EMBL/GenBank/DDBJ databases">
        <authorList>
            <person name="Sun Q."/>
            <person name="Zhou Y."/>
        </authorList>
    </citation>
    <scope>NUCLEOTIDE SEQUENCE</scope>
    <source>
        <strain evidence="2">CGMCC 4.3508</strain>
    </source>
</reference>
<evidence type="ECO:0000313" key="2">
    <source>
        <dbReference type="EMBL" id="GGL12649.1"/>
    </source>
</evidence>
<feature type="domain" description="FAS1-like dehydratase" evidence="1">
    <location>
        <begin position="20"/>
        <end position="138"/>
    </location>
</feature>
<dbReference type="RefSeq" id="WP_062997739.1">
    <property type="nucleotide sequence ID" value="NZ_BMMH01000005.1"/>
</dbReference>
<protein>
    <submittedName>
        <fullName evidence="2">Acyl dehydratase</fullName>
    </submittedName>
</protein>
<dbReference type="InterPro" id="IPR052342">
    <property type="entry name" value="MCH/BMMD"/>
</dbReference>
<dbReference type="Gene3D" id="3.10.129.10">
    <property type="entry name" value="Hotdog Thioesterase"/>
    <property type="match status" value="1"/>
</dbReference>
<dbReference type="PANTHER" id="PTHR43664">
    <property type="entry name" value="MONOAMINE OXIDASE-RELATED"/>
    <property type="match status" value="1"/>
</dbReference>
<comment type="caution">
    <text evidence="2">The sequence shown here is derived from an EMBL/GenBank/DDBJ whole genome shotgun (WGS) entry which is preliminary data.</text>
</comment>